<protein>
    <recommendedName>
        <fullName evidence="2">AB hydrolase-1 domain-containing protein</fullName>
    </recommendedName>
</protein>
<dbReference type="SUPFAM" id="SSF53474">
    <property type="entry name" value="alpha/beta-Hydrolases"/>
    <property type="match status" value="1"/>
</dbReference>
<dbReference type="InterPro" id="IPR029058">
    <property type="entry name" value="AB_hydrolase_fold"/>
</dbReference>
<dbReference type="EMBL" id="WOWK01000089">
    <property type="protein sequence ID" value="KAF0319952.1"/>
    <property type="molecule type" value="Genomic_DNA"/>
</dbReference>
<dbReference type="AlphaFoldDB" id="A0A8H3W860"/>
<dbReference type="InterPro" id="IPR000073">
    <property type="entry name" value="AB_hydrolase_1"/>
</dbReference>
<gene>
    <name evidence="3" type="ORF">GQ607_012895</name>
</gene>
<evidence type="ECO:0000256" key="1">
    <source>
        <dbReference type="SAM" id="MobiDB-lite"/>
    </source>
</evidence>
<name>A0A8H3W860_9PEZI</name>
<organism evidence="3 4">
    <name type="scientific">Colletotrichum asianum</name>
    <dbReference type="NCBI Taxonomy" id="702518"/>
    <lineage>
        <taxon>Eukaryota</taxon>
        <taxon>Fungi</taxon>
        <taxon>Dikarya</taxon>
        <taxon>Ascomycota</taxon>
        <taxon>Pezizomycotina</taxon>
        <taxon>Sordariomycetes</taxon>
        <taxon>Hypocreomycetidae</taxon>
        <taxon>Glomerellales</taxon>
        <taxon>Glomerellaceae</taxon>
        <taxon>Colletotrichum</taxon>
        <taxon>Colletotrichum gloeosporioides species complex</taxon>
    </lineage>
</organism>
<feature type="region of interest" description="Disordered" evidence="1">
    <location>
        <begin position="1"/>
        <end position="21"/>
    </location>
</feature>
<dbReference type="Proteomes" id="UP000434172">
    <property type="component" value="Unassembled WGS sequence"/>
</dbReference>
<dbReference type="Gene3D" id="3.40.50.1820">
    <property type="entry name" value="alpha/beta hydrolase"/>
    <property type="match status" value="1"/>
</dbReference>
<keyword evidence="4" id="KW-1185">Reference proteome</keyword>
<dbReference type="OrthoDB" id="5207784at2759"/>
<evidence type="ECO:0000313" key="3">
    <source>
        <dbReference type="EMBL" id="KAF0319952.1"/>
    </source>
</evidence>
<feature type="domain" description="AB hydrolase-1" evidence="2">
    <location>
        <begin position="251"/>
        <end position="387"/>
    </location>
</feature>
<proteinExistence type="predicted"/>
<dbReference type="Pfam" id="PF12697">
    <property type="entry name" value="Abhydrolase_6"/>
    <property type="match status" value="1"/>
</dbReference>
<evidence type="ECO:0000313" key="4">
    <source>
        <dbReference type="Proteomes" id="UP000434172"/>
    </source>
</evidence>
<evidence type="ECO:0000259" key="2">
    <source>
        <dbReference type="Pfam" id="PF12697"/>
    </source>
</evidence>
<comment type="caution">
    <text evidence="3">The sequence shown here is derived from an EMBL/GenBank/DDBJ whole genome shotgun (WGS) entry which is preliminary data.</text>
</comment>
<accession>A0A8H3W860</accession>
<sequence>MAETNESMSIDPPTYEVASQPGQELCQPTTLILAAQSIHVMTPDSPPLYRLSLGIADLTDITTEVELSRIESKKDGTTRERHIYDLLHMRLGPGGYTRLPSDSPKYHIKRQTRAIPGLQDLGMKKSHSLKPGKKRFAAVPVDVYGKTSKVGITNFVKGAEAVFTTDGHEWADSQGNSVAIMHDNEDKQHSLVVIATLTRAQFHMLVALWCCHVWEYGLAHAEKVHEGIDGVRRKMAMAKDFGFRGGSSNIAVAAGYAVFYYDRLGVGSSSKEDPITTVQSSLELEILSELVRKLRDGFFSDRKFSTVVGVGHSFGSALTQGITATYPSLLDAAVLTGFTVNGSGMPGFSLGQNPAIAATNQPSRFGNLSTGYLVIDSMISTQTTFFHHPGFDSRLLVLADAIKATVTLGEFFTSKLTVKMATVFSRPLALVSGNEDLGFCSGNCSYPIDLLAETAKALYPNIRSNMIETYSVPVTGHGLNLHYSAGRAFKFIQEFLERQGI</sequence>
<reference evidence="3 4" key="1">
    <citation type="submission" date="2019-12" db="EMBL/GenBank/DDBJ databases">
        <title>A genome sequence resource for the geographically widespread anthracnose pathogen Colletotrichum asianum.</title>
        <authorList>
            <person name="Meng Y."/>
        </authorList>
    </citation>
    <scope>NUCLEOTIDE SEQUENCE [LARGE SCALE GENOMIC DNA]</scope>
    <source>
        <strain evidence="3 4">ICMP 18580</strain>
    </source>
</reference>